<comment type="similarity">
    <text evidence="1">Belongs to the peptidase C69 family.</text>
</comment>
<organism evidence="3 4">
    <name type="scientific">Candidatus Kryptonium thompsonii</name>
    <dbReference type="NCBI Taxonomy" id="1633631"/>
    <lineage>
        <taxon>Bacteria</taxon>
        <taxon>Pseudomonadati</taxon>
        <taxon>Candidatus Kryptoniota</taxon>
        <taxon>Candidatus Kryptonium</taxon>
    </lineage>
</organism>
<dbReference type="RefSeq" id="WP_047134927.1">
    <property type="nucleotide sequence ID" value="NZ_CZVI01000004.1"/>
</dbReference>
<dbReference type="Proteomes" id="UP000182200">
    <property type="component" value="Unassembled WGS sequence"/>
</dbReference>
<dbReference type="AlphaFoldDB" id="A0A0P1PAA9"/>
<accession>A0A0P1M374</accession>
<accession>A0A0P1P1A4</accession>
<accession>A0A0N7MSV3</accession>
<comment type="catalytic activity">
    <reaction evidence="1">
        <text>an L-aminoacyl-L-amino acid + H2O = 2 an L-alpha-amino acid</text>
        <dbReference type="Rhea" id="RHEA:48940"/>
        <dbReference type="ChEBI" id="CHEBI:15377"/>
        <dbReference type="ChEBI" id="CHEBI:59869"/>
        <dbReference type="ChEBI" id="CHEBI:77460"/>
    </reaction>
</comment>
<dbReference type="Pfam" id="PF03577">
    <property type="entry name" value="Peptidase_C69"/>
    <property type="match status" value="1"/>
</dbReference>
<gene>
    <name evidence="3" type="ORF">JGI4_00268</name>
    <name evidence="2" type="ORF">JGI8_00459</name>
</gene>
<protein>
    <recommendedName>
        <fullName evidence="1">Dipeptidase</fullName>
        <ecNumber evidence="1">3.4.-.-</ecNumber>
    </recommendedName>
</protein>
<dbReference type="GO" id="GO:0006508">
    <property type="term" value="P:proteolysis"/>
    <property type="evidence" value="ECO:0007669"/>
    <property type="project" value="UniProtKB-KW"/>
</dbReference>
<sequence>MCDILIATPRATKENIMIFAKNSDRDPNEAQIIEFIPRQKHVENKVKLTYVEFPQVEETYAVILSRPWWMYGAEMGVNEFGLTIGNTAVFTKEKREKVGILGMDIIRLALERAKSSKEALEFIISIIENYGQGGNGSYEHRLYYHNSFIIVDPKDAWVLETAGKNWVVKKIEDVYTISNALTIRDDWDLASQSVEKLRQKNKNFSFSKYFSDRFYTYFSHGKDRRTFTYKKLDEKKGEITLEYVMEVLSSHQIEDFSPEKGSMRDICMHYGGLTRPSQTASSQISLLGENFQVHYFTGTSLPCLSVFKPIYFEGGVPELGERPTNKYSSKNYWWRFEVLHRKIQTNYRTYIADFLKDKNELQLKIIEKEVDFRKKYLEGKVDKCELSGLTKWAFDEEEKLLEKWNDIVKVGKLPLFYSMNWGRVNKKAGLIF</sequence>
<dbReference type="OrthoDB" id="9764088at2"/>
<accession>A0A0P1PAA9</accession>
<evidence type="ECO:0000313" key="5">
    <source>
        <dbReference type="Proteomes" id="UP000182200"/>
    </source>
</evidence>
<keyword evidence="5" id="KW-1185">Reference proteome</keyword>
<dbReference type="InterPro" id="IPR005322">
    <property type="entry name" value="Peptidase_C69"/>
</dbReference>
<reference evidence="2 5" key="1">
    <citation type="submission" date="2015-11" db="EMBL/GenBank/DDBJ databases">
        <authorList>
            <person name="Varghese N."/>
        </authorList>
    </citation>
    <scope>NUCLEOTIDE SEQUENCE [LARGE SCALE GENOMIC DNA]</scope>
    <source>
        <strain evidence="2 5">JGI-8</strain>
    </source>
</reference>
<evidence type="ECO:0000313" key="3">
    <source>
        <dbReference type="EMBL" id="CUU01402.1"/>
    </source>
</evidence>
<dbReference type="EMBL" id="FAOP01000002">
    <property type="protein sequence ID" value="CUU01402.1"/>
    <property type="molecule type" value="Genomic_DNA"/>
</dbReference>
<dbReference type="EMBL" id="CZVI01000004">
    <property type="protein sequence ID" value="CUS80975.1"/>
    <property type="molecule type" value="Genomic_DNA"/>
</dbReference>
<evidence type="ECO:0000256" key="1">
    <source>
        <dbReference type="RuleBase" id="RU364089"/>
    </source>
</evidence>
<reference evidence="3 4" key="2">
    <citation type="submission" date="2015-11" db="EMBL/GenBank/DDBJ databases">
        <authorList>
            <person name="Zhang Y."/>
            <person name="Guo Z."/>
        </authorList>
    </citation>
    <scope>NUCLEOTIDE SEQUENCE [LARGE SCALE GENOMIC DNA]</scope>
    <source>
        <strain evidence="3">JGI-4</strain>
    </source>
</reference>
<accession>A0A0S4MQV6</accession>
<accession>A0A0P1LCG9</accession>
<dbReference type="GO" id="GO:0016805">
    <property type="term" value="F:dipeptidase activity"/>
    <property type="evidence" value="ECO:0007669"/>
    <property type="project" value="UniProtKB-KW"/>
</dbReference>
<evidence type="ECO:0000313" key="2">
    <source>
        <dbReference type="EMBL" id="CUS80975.1"/>
    </source>
</evidence>
<dbReference type="PANTHER" id="PTHR12994">
    <property type="entry name" value="SECERNIN"/>
    <property type="match status" value="1"/>
</dbReference>
<accession>A0A0P1N0R5</accession>
<dbReference type="Gene3D" id="3.60.60.10">
    <property type="entry name" value="Penicillin V Acylase, Chain A"/>
    <property type="match status" value="1"/>
</dbReference>
<keyword evidence="1" id="KW-0645">Protease</keyword>
<name>A0A0P1PAA9_9BACT</name>
<dbReference type="Proteomes" id="UP000182011">
    <property type="component" value="Unassembled WGS sequence"/>
</dbReference>
<dbReference type="STRING" id="1633631.GCA_001442925_00270"/>
<dbReference type="EC" id="3.4.-.-" evidence="1"/>
<accession>A0A0N7MS90</accession>
<dbReference type="PANTHER" id="PTHR12994:SF17">
    <property type="entry name" value="LD30995P"/>
    <property type="match status" value="1"/>
</dbReference>
<keyword evidence="1" id="KW-0224">Dipeptidase</keyword>
<proteinExistence type="inferred from homology"/>
<dbReference type="GO" id="GO:0070004">
    <property type="term" value="F:cysteine-type exopeptidase activity"/>
    <property type="evidence" value="ECO:0007669"/>
    <property type="project" value="InterPro"/>
</dbReference>
<evidence type="ECO:0000313" key="4">
    <source>
        <dbReference type="Proteomes" id="UP000182011"/>
    </source>
</evidence>
<accession>A0A0P1LTP1</accession>
<accession>A0A0P1LHU4</accession>
<keyword evidence="1" id="KW-0378">Hydrolase</keyword>